<dbReference type="NCBIfam" id="TIGR01379">
    <property type="entry name" value="thiL"/>
    <property type="match status" value="1"/>
</dbReference>
<comment type="function">
    <text evidence="1">Catalyzes the ATP-dependent phosphorylation of thiamine-monophosphate (TMP) to form thiamine-pyrophosphate (TPP), the active form of vitamin B1.</text>
</comment>
<dbReference type="PANTHER" id="PTHR30270">
    <property type="entry name" value="THIAMINE-MONOPHOSPHATE KINASE"/>
    <property type="match status" value="1"/>
</dbReference>
<comment type="caution">
    <text evidence="5">The sequence shown here is derived from an EMBL/GenBank/DDBJ whole genome shotgun (WGS) entry which is preliminary data.</text>
</comment>
<evidence type="ECO:0000256" key="2">
    <source>
        <dbReference type="SAM" id="MobiDB-lite"/>
    </source>
</evidence>
<keyword evidence="1" id="KW-0479">Metal-binding</keyword>
<evidence type="ECO:0000259" key="4">
    <source>
        <dbReference type="Pfam" id="PF02769"/>
    </source>
</evidence>
<dbReference type="InterPro" id="IPR010918">
    <property type="entry name" value="PurM-like_C_dom"/>
</dbReference>
<feature type="binding site" evidence="1">
    <location>
        <position position="172"/>
    </location>
    <ligand>
        <name>Mg(2+)</name>
        <dbReference type="ChEBI" id="CHEBI:18420"/>
        <label>1</label>
    </ligand>
</feature>
<feature type="binding site" evidence="1">
    <location>
        <position position="265"/>
    </location>
    <ligand>
        <name>ATP</name>
        <dbReference type="ChEBI" id="CHEBI:30616"/>
    </ligand>
</feature>
<comment type="catalytic activity">
    <reaction evidence="1">
        <text>thiamine phosphate + ATP = thiamine diphosphate + ADP</text>
        <dbReference type="Rhea" id="RHEA:15913"/>
        <dbReference type="ChEBI" id="CHEBI:30616"/>
        <dbReference type="ChEBI" id="CHEBI:37575"/>
        <dbReference type="ChEBI" id="CHEBI:58937"/>
        <dbReference type="ChEBI" id="CHEBI:456216"/>
        <dbReference type="EC" id="2.7.4.16"/>
    </reaction>
</comment>
<feature type="binding site" evidence="1">
    <location>
        <position position="317"/>
    </location>
    <ligand>
        <name>substrate</name>
    </ligand>
</feature>
<feature type="binding site" evidence="1">
    <location>
        <position position="95"/>
    </location>
    <ligand>
        <name>Mg(2+)</name>
        <dbReference type="ChEBI" id="CHEBI:18420"/>
        <label>1</label>
    </ligand>
</feature>
<feature type="region of interest" description="Disordered" evidence="2">
    <location>
        <begin position="344"/>
        <end position="370"/>
    </location>
</feature>
<dbReference type="EC" id="2.7.4.16" evidence="1"/>
<dbReference type="Proteomes" id="UP000824037">
    <property type="component" value="Unassembled WGS sequence"/>
</dbReference>
<feature type="binding site" evidence="1">
    <location>
        <position position="79"/>
    </location>
    <ligand>
        <name>Mg(2+)</name>
        <dbReference type="ChEBI" id="CHEBI:18420"/>
        <label>4</label>
    </ligand>
</feature>
<dbReference type="GO" id="GO:0005524">
    <property type="term" value="F:ATP binding"/>
    <property type="evidence" value="ECO:0007669"/>
    <property type="project" value="UniProtKB-UniRule"/>
</dbReference>
<dbReference type="InterPro" id="IPR036921">
    <property type="entry name" value="PurM-like_N_sf"/>
</dbReference>
<keyword evidence="1" id="KW-0784">Thiamine biosynthesis</keyword>
<comment type="caution">
    <text evidence="1">Lacks conserved residue(s) required for the propagation of feature annotation.</text>
</comment>
<dbReference type="InterPro" id="IPR006283">
    <property type="entry name" value="ThiL-like"/>
</dbReference>
<comment type="miscellaneous">
    <text evidence="1">Reaction mechanism of ThiL seems to utilize a direct, inline transfer of the gamma-phosphate of ATP to TMP rather than a phosphorylated enzyme intermediate.</text>
</comment>
<feature type="domain" description="PurM-like C-terminal" evidence="4">
    <location>
        <begin position="201"/>
        <end position="305"/>
    </location>
</feature>
<dbReference type="GO" id="GO:0000287">
    <property type="term" value="F:magnesium ion binding"/>
    <property type="evidence" value="ECO:0007669"/>
    <property type="project" value="UniProtKB-UniRule"/>
</dbReference>
<feature type="binding site" evidence="1">
    <location>
        <begin position="171"/>
        <end position="172"/>
    </location>
    <ligand>
        <name>ATP</name>
        <dbReference type="ChEBI" id="CHEBI:30616"/>
    </ligand>
</feature>
<dbReference type="GO" id="GO:0009030">
    <property type="term" value="F:thiamine-phosphate kinase activity"/>
    <property type="evidence" value="ECO:0007669"/>
    <property type="project" value="UniProtKB-UniRule"/>
</dbReference>
<dbReference type="SUPFAM" id="SSF55326">
    <property type="entry name" value="PurM N-terminal domain-like"/>
    <property type="match status" value="1"/>
</dbReference>
<gene>
    <name evidence="1" type="primary">thiL</name>
    <name evidence="5" type="ORF">H9815_03470</name>
</gene>
<dbReference type="SUPFAM" id="SSF56042">
    <property type="entry name" value="PurM C-terminal domain-like"/>
    <property type="match status" value="1"/>
</dbReference>
<feature type="binding site" evidence="1">
    <location>
        <position position="124"/>
    </location>
    <ligand>
        <name>Mg(2+)</name>
        <dbReference type="ChEBI" id="CHEBI:18420"/>
        <label>4</label>
    </ligand>
</feature>
<evidence type="ECO:0000256" key="1">
    <source>
        <dbReference type="HAMAP-Rule" id="MF_02128"/>
    </source>
</evidence>
<proteinExistence type="inferred from homology"/>
<dbReference type="InterPro" id="IPR036676">
    <property type="entry name" value="PurM-like_C_sf"/>
</dbReference>
<organism evidence="5 6">
    <name type="scientific">Candidatus Ruania gallistercoris</name>
    <dbReference type="NCBI Taxonomy" id="2838746"/>
    <lineage>
        <taxon>Bacteria</taxon>
        <taxon>Bacillati</taxon>
        <taxon>Actinomycetota</taxon>
        <taxon>Actinomycetes</taxon>
        <taxon>Micrococcales</taxon>
        <taxon>Ruaniaceae</taxon>
        <taxon>Ruania</taxon>
    </lineage>
</organism>
<feature type="binding site" evidence="1">
    <location>
        <position position="94"/>
    </location>
    <ligand>
        <name>Mg(2+)</name>
        <dbReference type="ChEBI" id="CHEBI:18420"/>
        <label>1</label>
    </ligand>
</feature>
<dbReference type="HAMAP" id="MF_02128">
    <property type="entry name" value="TMP_kinase"/>
    <property type="match status" value="1"/>
</dbReference>
<feature type="binding site" evidence="1">
    <location>
        <position position="79"/>
    </location>
    <ligand>
        <name>Mg(2+)</name>
        <dbReference type="ChEBI" id="CHEBI:18420"/>
        <label>3</label>
    </ligand>
</feature>
<dbReference type="Gene3D" id="3.30.1330.10">
    <property type="entry name" value="PurM-like, N-terminal domain"/>
    <property type="match status" value="1"/>
</dbReference>
<feature type="binding site" evidence="1">
    <location>
        <position position="95"/>
    </location>
    <ligand>
        <name>Mg(2+)</name>
        <dbReference type="ChEBI" id="CHEBI:18420"/>
        <label>2</label>
    </ligand>
</feature>
<dbReference type="GO" id="GO:0009228">
    <property type="term" value="P:thiamine biosynthetic process"/>
    <property type="evidence" value="ECO:0007669"/>
    <property type="project" value="UniProtKB-KW"/>
</dbReference>
<reference evidence="5" key="1">
    <citation type="journal article" date="2021" name="PeerJ">
        <title>Extensive microbial diversity within the chicken gut microbiome revealed by metagenomics and culture.</title>
        <authorList>
            <person name="Gilroy R."/>
            <person name="Ravi A."/>
            <person name="Getino M."/>
            <person name="Pursley I."/>
            <person name="Horton D.L."/>
            <person name="Alikhan N.F."/>
            <person name="Baker D."/>
            <person name="Gharbi K."/>
            <person name="Hall N."/>
            <person name="Watson M."/>
            <person name="Adriaenssens E.M."/>
            <person name="Foster-Nyarko E."/>
            <person name="Jarju S."/>
            <person name="Secka A."/>
            <person name="Antonio M."/>
            <person name="Oren A."/>
            <person name="Chaudhuri R.R."/>
            <person name="La Ragione R."/>
            <person name="Hildebrand F."/>
            <person name="Pallen M.J."/>
        </authorList>
    </citation>
    <scope>NUCLEOTIDE SEQUENCE</scope>
    <source>
        <strain evidence="5">ChiGjej4B4-7305</strain>
    </source>
</reference>
<dbReference type="InterPro" id="IPR016188">
    <property type="entry name" value="PurM-like_N"/>
</dbReference>
<keyword evidence="1" id="KW-0067">ATP-binding</keyword>
<sequence>MPVPPKPPGAAAERCCGHSTCCRPGTYPAAGADRLDPSTPRSRAGGCVQVSEVSEEELLRRITPLLPAGEHTLLGPGDDAAVLAAPDGRFVVTTDVLVAGRDFRDDWTTAADVGWRATAANVADLAAMGAVPTALVTALVLPASTAVDWVIDLARGLGEACRQWRLGAVGGDLSGGDVAMVAITAHGDLQGRQPLRRSTARPGDVLAHAGVLGDSAAGLALLAGEHRVTSAAGTRALAGFRRPQPPVWAGAAAARAGATAMMDVSDGLLRDAGRLAAASGVHLDLDPAVLAGDCSALADLAQLCGADPLAWVLTGGEDHGLLATFGPGQDLPAPFRRIGTVTDGSGPVTYGGSAPSVSGTGWDHFRPDQV</sequence>
<evidence type="ECO:0000259" key="3">
    <source>
        <dbReference type="Pfam" id="PF00586"/>
    </source>
</evidence>
<feature type="domain" description="PurM-like N-terminal" evidence="3">
    <location>
        <begin position="77"/>
        <end position="187"/>
    </location>
</feature>
<keyword evidence="1" id="KW-0547">Nucleotide-binding</keyword>
<dbReference type="Pfam" id="PF02769">
    <property type="entry name" value="AIRS_C"/>
    <property type="match status" value="1"/>
</dbReference>
<feature type="binding site" evidence="1">
    <location>
        <position position="124"/>
    </location>
    <ligand>
        <name>Mg(2+)</name>
        <dbReference type="ChEBI" id="CHEBI:18420"/>
        <label>3</label>
    </ligand>
</feature>
<evidence type="ECO:0000313" key="6">
    <source>
        <dbReference type="Proteomes" id="UP000824037"/>
    </source>
</evidence>
<comment type="pathway">
    <text evidence="1">Cofactor biosynthesis; thiamine diphosphate biosynthesis; thiamine diphosphate from thiamine phosphate: step 1/1.</text>
</comment>
<feature type="binding site" evidence="1">
    <location>
        <position position="197"/>
    </location>
    <ligand>
        <name>ATP</name>
        <dbReference type="ChEBI" id="CHEBI:30616"/>
    </ligand>
</feature>
<accession>A0A9D2EBY3</accession>
<feature type="binding site" evidence="1">
    <location>
        <position position="362"/>
    </location>
    <ligand>
        <name>substrate</name>
    </ligand>
</feature>
<dbReference type="AlphaFoldDB" id="A0A9D2EBY3"/>
<keyword evidence="1" id="KW-0460">Magnesium</keyword>
<keyword evidence="1 5" id="KW-0418">Kinase</keyword>
<comment type="similarity">
    <text evidence="1">Belongs to the thiamine-monophosphate kinase family.</text>
</comment>
<dbReference type="EMBL" id="DXBY01000059">
    <property type="protein sequence ID" value="HIZ34814.1"/>
    <property type="molecule type" value="Genomic_DNA"/>
</dbReference>
<feature type="binding site" evidence="1">
    <location>
        <position position="93"/>
    </location>
    <ligand>
        <name>Mg(2+)</name>
        <dbReference type="ChEBI" id="CHEBI:18420"/>
        <label>4</label>
    </ligand>
</feature>
<reference evidence="5" key="2">
    <citation type="submission" date="2021-04" db="EMBL/GenBank/DDBJ databases">
        <authorList>
            <person name="Gilroy R."/>
        </authorList>
    </citation>
    <scope>NUCLEOTIDE SEQUENCE</scope>
    <source>
        <strain evidence="5">ChiGjej4B4-7305</strain>
    </source>
</reference>
<feature type="binding site" evidence="1">
    <location>
        <position position="102"/>
    </location>
    <ligand>
        <name>substrate</name>
    </ligand>
</feature>
<feature type="binding site" evidence="1">
    <location>
        <position position="124"/>
    </location>
    <ligand>
        <name>Mg(2+)</name>
        <dbReference type="ChEBI" id="CHEBI:18420"/>
        <label>2</label>
    </ligand>
</feature>
<dbReference type="NCBIfam" id="NF004351">
    <property type="entry name" value="PRK05731.1-4"/>
    <property type="match status" value="1"/>
</dbReference>
<dbReference type="PANTHER" id="PTHR30270:SF0">
    <property type="entry name" value="THIAMINE-MONOPHOSPHATE KINASE"/>
    <property type="match status" value="1"/>
</dbReference>
<protein>
    <recommendedName>
        <fullName evidence="1">Thiamine-monophosphate kinase</fullName>
        <shortName evidence="1">TMP kinase</shortName>
        <shortName evidence="1">Thiamine-phosphate kinase</shortName>
        <ecNumber evidence="1">2.7.4.16</ecNumber>
    </recommendedName>
</protein>
<keyword evidence="1 5" id="KW-0808">Transferase</keyword>
<dbReference type="Pfam" id="PF00586">
    <property type="entry name" value="AIRS"/>
    <property type="match status" value="1"/>
</dbReference>
<evidence type="ECO:0000313" key="5">
    <source>
        <dbReference type="EMBL" id="HIZ34814.1"/>
    </source>
</evidence>
<feature type="binding site" evidence="1">
    <location>
        <position position="263"/>
    </location>
    <ligand>
        <name>Mg(2+)</name>
        <dbReference type="ChEBI" id="CHEBI:18420"/>
        <label>3</label>
    </ligand>
</feature>
<feature type="binding site" evidence="1">
    <location>
        <position position="266"/>
    </location>
    <ligand>
        <name>Mg(2+)</name>
        <dbReference type="ChEBI" id="CHEBI:18420"/>
        <label>5</label>
    </ligand>
</feature>
<name>A0A9D2EBY3_9MICO</name>
<dbReference type="Gene3D" id="3.90.650.10">
    <property type="entry name" value="PurM-like C-terminal domain"/>
    <property type="match status" value="1"/>
</dbReference>
<dbReference type="PIRSF" id="PIRSF005303">
    <property type="entry name" value="Thiam_monoph_kin"/>
    <property type="match status" value="1"/>
</dbReference>
<dbReference type="CDD" id="cd02194">
    <property type="entry name" value="ThiL"/>
    <property type="match status" value="1"/>
</dbReference>
<dbReference type="GO" id="GO:0009229">
    <property type="term" value="P:thiamine diphosphate biosynthetic process"/>
    <property type="evidence" value="ECO:0007669"/>
    <property type="project" value="UniProtKB-UniRule"/>
</dbReference>